<reference evidence="1 2" key="1">
    <citation type="journal article" date="2023" name="Mol. Ecol. Resour.">
        <title>Chromosome-level genome assembly of a triploid poplar Populus alba 'Berolinensis'.</title>
        <authorList>
            <person name="Chen S."/>
            <person name="Yu Y."/>
            <person name="Wang X."/>
            <person name="Wang S."/>
            <person name="Zhang T."/>
            <person name="Zhou Y."/>
            <person name="He R."/>
            <person name="Meng N."/>
            <person name="Wang Y."/>
            <person name="Liu W."/>
            <person name="Liu Z."/>
            <person name="Liu J."/>
            <person name="Guo Q."/>
            <person name="Huang H."/>
            <person name="Sederoff R.R."/>
            <person name="Wang G."/>
            <person name="Qu G."/>
            <person name="Chen S."/>
        </authorList>
    </citation>
    <scope>NUCLEOTIDE SEQUENCE [LARGE SCALE GENOMIC DNA]</scope>
    <source>
        <strain evidence="1">SC-2020</strain>
    </source>
</reference>
<keyword evidence="2" id="KW-1185">Reference proteome</keyword>
<organism evidence="1 2">
    <name type="scientific">Populus alba x Populus x berolinensis</name>
    <dbReference type="NCBI Taxonomy" id="444605"/>
    <lineage>
        <taxon>Eukaryota</taxon>
        <taxon>Viridiplantae</taxon>
        <taxon>Streptophyta</taxon>
        <taxon>Embryophyta</taxon>
        <taxon>Tracheophyta</taxon>
        <taxon>Spermatophyta</taxon>
        <taxon>Magnoliopsida</taxon>
        <taxon>eudicotyledons</taxon>
        <taxon>Gunneridae</taxon>
        <taxon>Pentapetalae</taxon>
        <taxon>rosids</taxon>
        <taxon>fabids</taxon>
        <taxon>Malpighiales</taxon>
        <taxon>Salicaceae</taxon>
        <taxon>Saliceae</taxon>
        <taxon>Populus</taxon>
    </lineage>
</organism>
<protein>
    <submittedName>
        <fullName evidence="1">Uncharacterized protein</fullName>
    </submittedName>
</protein>
<gene>
    <name evidence="1" type="ORF">NC653_040198</name>
</gene>
<name>A0AAD6LD57_9ROSI</name>
<evidence type="ECO:0000313" key="1">
    <source>
        <dbReference type="EMBL" id="KAJ6958478.1"/>
    </source>
</evidence>
<proteinExistence type="predicted"/>
<accession>A0AAD6LD57</accession>
<dbReference type="Proteomes" id="UP001164929">
    <property type="component" value="Chromosome 18"/>
</dbReference>
<comment type="caution">
    <text evidence="1">The sequence shown here is derived from an EMBL/GenBank/DDBJ whole genome shotgun (WGS) entry which is preliminary data.</text>
</comment>
<sequence>MASLPIELKDNLVVFSDPNLNFRSEDALSGIEALLVEGKEKTRAGSDFLEPKLYEGIEDASLGGDGTVAEVDGMMVGVGGSEFTPEDAETGKVNPEVVLSEDNAHL</sequence>
<evidence type="ECO:0000313" key="2">
    <source>
        <dbReference type="Proteomes" id="UP001164929"/>
    </source>
</evidence>
<dbReference type="AlphaFoldDB" id="A0AAD6LD57"/>
<dbReference type="EMBL" id="JAQIZT010000018">
    <property type="protein sequence ID" value="KAJ6958478.1"/>
    <property type="molecule type" value="Genomic_DNA"/>
</dbReference>